<evidence type="ECO:0000259" key="1">
    <source>
        <dbReference type="Pfam" id="PF26640"/>
    </source>
</evidence>
<feature type="domain" description="DUF8212" evidence="1">
    <location>
        <begin position="53"/>
        <end position="76"/>
    </location>
</feature>
<keyword evidence="3" id="KW-1185">Reference proteome</keyword>
<proteinExistence type="predicted"/>
<dbReference type="VEuPathDB" id="FungiDB:GMDG_05096"/>
<dbReference type="InParanoid" id="L8FN64"/>
<dbReference type="HOGENOM" id="CLU_934225_0_0_1"/>
<sequence>MDALNGGDLAAFSIARRMSWAAGRETTVPEDTAYSLFGLFGVKIPMLYGEGERAFIRLQEEIMKHSADHSLFAWSSNEPRARGLLAQSPDDFVSRVGIFLRLLPQADQHACVALEGKDRFVFREDLAEKLMYRNVFVQQHLWGMTLGPQPFYGFYLRNFSSPIHTVTKTESEQVSLSTVDLATTQVAWDDEKRLLELPVGKSGTVGMITWARGGKSWELLKFGFDNEFNPALQLGGDYRSPNRPLTMDPKSADDWLDPSWMDGPAHSKYLHKADRLGGLHEEIFITEKRIPLKRGRWG</sequence>
<name>L8FN64_PSED2</name>
<dbReference type="PANTHER" id="PTHR10622">
    <property type="entry name" value="HET DOMAIN-CONTAINING PROTEIN"/>
    <property type="match status" value="1"/>
</dbReference>
<evidence type="ECO:0000313" key="3">
    <source>
        <dbReference type="Proteomes" id="UP000011064"/>
    </source>
</evidence>
<gene>
    <name evidence="2" type="ORF">GMDG_05096</name>
</gene>
<dbReference type="PANTHER" id="PTHR10622:SF10">
    <property type="entry name" value="HET DOMAIN-CONTAINING PROTEIN"/>
    <property type="match status" value="1"/>
</dbReference>
<dbReference type="OrthoDB" id="3432935at2759"/>
<dbReference type="AlphaFoldDB" id="L8FN64"/>
<dbReference type="InterPro" id="IPR058525">
    <property type="entry name" value="DUF8212"/>
</dbReference>
<organism evidence="2 3">
    <name type="scientific">Pseudogymnoascus destructans (strain ATCC MYA-4855 / 20631-21)</name>
    <name type="common">Bat white-nose syndrome fungus</name>
    <name type="synonym">Geomyces destructans</name>
    <dbReference type="NCBI Taxonomy" id="658429"/>
    <lineage>
        <taxon>Eukaryota</taxon>
        <taxon>Fungi</taxon>
        <taxon>Dikarya</taxon>
        <taxon>Ascomycota</taxon>
        <taxon>Pezizomycotina</taxon>
        <taxon>Leotiomycetes</taxon>
        <taxon>Thelebolales</taxon>
        <taxon>Thelebolaceae</taxon>
        <taxon>Pseudogymnoascus</taxon>
    </lineage>
</organism>
<dbReference type="Proteomes" id="UP000011064">
    <property type="component" value="Unassembled WGS sequence"/>
</dbReference>
<protein>
    <recommendedName>
        <fullName evidence="1">DUF8212 domain-containing protein</fullName>
    </recommendedName>
</protein>
<dbReference type="Pfam" id="PF26640">
    <property type="entry name" value="DUF8212"/>
    <property type="match status" value="1"/>
</dbReference>
<reference evidence="3" key="1">
    <citation type="submission" date="2010-09" db="EMBL/GenBank/DDBJ databases">
        <title>The genome sequence of Geomyces destructans 20631-21.</title>
        <authorList>
            <consortium name="The Broad Institute Genome Sequencing Platform"/>
            <person name="Cuomo C.A."/>
            <person name="Blehert D.S."/>
            <person name="Lorch J.M."/>
            <person name="Young S.K."/>
            <person name="Zeng Q."/>
            <person name="Gargeya S."/>
            <person name="Fitzgerald M."/>
            <person name="Haas B."/>
            <person name="Abouelleil A."/>
            <person name="Alvarado L."/>
            <person name="Arachchi H.M."/>
            <person name="Berlin A."/>
            <person name="Brown A."/>
            <person name="Chapman S.B."/>
            <person name="Chen Z."/>
            <person name="Dunbar C."/>
            <person name="Freedman E."/>
            <person name="Gearin G."/>
            <person name="Gellesch M."/>
            <person name="Goldberg J."/>
            <person name="Griggs A."/>
            <person name="Gujja S."/>
            <person name="Heiman D."/>
            <person name="Howarth C."/>
            <person name="Larson L."/>
            <person name="Lui A."/>
            <person name="MacDonald P.J.P."/>
            <person name="Montmayeur A."/>
            <person name="Murphy C."/>
            <person name="Neiman D."/>
            <person name="Pearson M."/>
            <person name="Priest M."/>
            <person name="Roberts A."/>
            <person name="Saif S."/>
            <person name="Shea T."/>
            <person name="Shenoy N."/>
            <person name="Sisk P."/>
            <person name="Stolte C."/>
            <person name="Sykes S."/>
            <person name="Wortman J."/>
            <person name="Nusbaum C."/>
            <person name="Birren B."/>
        </authorList>
    </citation>
    <scope>NUCLEOTIDE SEQUENCE [LARGE SCALE GENOMIC DNA]</scope>
    <source>
        <strain evidence="3">ATCC MYA-4855 / 20631-21</strain>
    </source>
</reference>
<dbReference type="EMBL" id="GL573270">
    <property type="protein sequence ID" value="ELR01918.1"/>
    <property type="molecule type" value="Genomic_DNA"/>
</dbReference>
<evidence type="ECO:0000313" key="2">
    <source>
        <dbReference type="EMBL" id="ELR01918.1"/>
    </source>
</evidence>
<accession>L8FN64</accession>
<dbReference type="STRING" id="658429.L8FN64"/>